<dbReference type="Gene3D" id="3.40.50.1000">
    <property type="entry name" value="HAD superfamily/HAD-like"/>
    <property type="match status" value="1"/>
</dbReference>
<dbReference type="Proteomes" id="UP000244811">
    <property type="component" value="Chromosome 3"/>
</dbReference>
<dbReference type="Gene3D" id="3.30.1240.10">
    <property type="match status" value="1"/>
</dbReference>
<dbReference type="Pfam" id="PF08282">
    <property type="entry name" value="Hydrolase_3"/>
    <property type="match status" value="1"/>
</dbReference>
<gene>
    <name evidence="2" type="ORF">MACK_002400</name>
</gene>
<dbReference type="SUPFAM" id="SSF56784">
    <property type="entry name" value="HAD-like"/>
    <property type="match status" value="1"/>
</dbReference>
<accession>A0A976MBK4</accession>
<dbReference type="AlphaFoldDB" id="A0A976MBK4"/>
<dbReference type="PANTHER" id="PTHR10000:SF8">
    <property type="entry name" value="HAD SUPERFAMILY HYDROLASE-LIKE, TYPE 3"/>
    <property type="match status" value="1"/>
</dbReference>
<dbReference type="EMBL" id="CP056070">
    <property type="protein sequence ID" value="UKK01582.2"/>
    <property type="molecule type" value="Genomic_DNA"/>
</dbReference>
<dbReference type="InterPro" id="IPR006379">
    <property type="entry name" value="HAD-SF_hydro_IIB"/>
</dbReference>
<dbReference type="InterPro" id="IPR023214">
    <property type="entry name" value="HAD_sf"/>
</dbReference>
<feature type="region of interest" description="Disordered" evidence="1">
    <location>
        <begin position="105"/>
        <end position="150"/>
    </location>
</feature>
<name>A0A976MBK4_THEOR</name>
<proteinExistence type="predicted"/>
<protein>
    <recommendedName>
        <fullName evidence="4">Hydrolase</fullName>
    </recommendedName>
</protein>
<evidence type="ECO:0008006" key="4">
    <source>
        <dbReference type="Google" id="ProtNLM"/>
    </source>
</evidence>
<dbReference type="PANTHER" id="PTHR10000">
    <property type="entry name" value="PHOSPHOSERINE PHOSPHATASE"/>
    <property type="match status" value="1"/>
</dbReference>
<dbReference type="InterPro" id="IPR036412">
    <property type="entry name" value="HAD-like_sf"/>
</dbReference>
<evidence type="ECO:0000313" key="3">
    <source>
        <dbReference type="Proteomes" id="UP000244811"/>
    </source>
</evidence>
<sequence>MELDIATKNIAHSSNFWANVPLDIFFSYDSNKITSIKDGDYFIWQSSSSMYAKYVWLYSDKEKVQLIDYIVTTEPSTIIGSLAGPPGTKRDVSFGSDSTISSNLSGYTLPDTKGSKPSDGHGLTKTYTTSTTTSEGNSSEGSTAVYTPSNPADTVVTTNRMACPPCYIDGSEDMGFLRIKMYRKGNKWIRIGRTDFFHKLESMYSILPKLTTEKGKSTIPSNMDKFTSPSVKPKFFAIDLDGTFLSLKTNYFVQNLKAFEKARQAGYYPLICTGRSFGSSFDGFNDLIMEHTTYNGYPGVYNNGTVVFDHSGNIIHKTCFSREYLTKLLAYIQEKGAEGEFLFYDLENYYCLYDPAMVTSKLFLFYNFFKPHQIEPHQLLEIEPVMIYFYKNEPDFGPFVNGVDHISKVTIFQLFTEITPPKVSKSFGVKKLMDYYGLDSDGLFFVGDGENDIEIMDALTNSFAVGDAPDFVKMHAKFILEDKHTEGAVAKLLTRVYDL</sequence>
<evidence type="ECO:0000313" key="2">
    <source>
        <dbReference type="EMBL" id="UKK01582.2"/>
    </source>
</evidence>
<evidence type="ECO:0000256" key="1">
    <source>
        <dbReference type="SAM" id="MobiDB-lite"/>
    </source>
</evidence>
<organism evidence="2 3">
    <name type="scientific">Theileria orientalis</name>
    <dbReference type="NCBI Taxonomy" id="68886"/>
    <lineage>
        <taxon>Eukaryota</taxon>
        <taxon>Sar</taxon>
        <taxon>Alveolata</taxon>
        <taxon>Apicomplexa</taxon>
        <taxon>Aconoidasida</taxon>
        <taxon>Piroplasmida</taxon>
        <taxon>Theileriidae</taxon>
        <taxon>Theileria</taxon>
    </lineage>
</organism>
<dbReference type="GO" id="GO:0016791">
    <property type="term" value="F:phosphatase activity"/>
    <property type="evidence" value="ECO:0007669"/>
    <property type="project" value="TreeGrafter"/>
</dbReference>
<dbReference type="NCBIfam" id="TIGR01484">
    <property type="entry name" value="HAD-SF-IIB"/>
    <property type="match status" value="1"/>
</dbReference>
<reference evidence="2" key="1">
    <citation type="submission" date="2022-07" db="EMBL/GenBank/DDBJ databases">
        <title>Evaluation of T. orientalis genome assembly methods using nanopore sequencing and analysis of variation between genomes.</title>
        <authorList>
            <person name="Yam J."/>
            <person name="Micallef M.L."/>
            <person name="Liu M."/>
            <person name="Djordjevic S.P."/>
            <person name="Bogema D.R."/>
            <person name="Jenkins C."/>
        </authorList>
    </citation>
    <scope>NUCLEOTIDE SEQUENCE</scope>
    <source>
        <strain evidence="2">Goon Nure</strain>
    </source>
</reference>
<feature type="compositionally biased region" description="Low complexity" evidence="1">
    <location>
        <begin position="124"/>
        <end position="143"/>
    </location>
</feature>
<dbReference type="GO" id="GO:0000287">
    <property type="term" value="F:magnesium ion binding"/>
    <property type="evidence" value="ECO:0007669"/>
    <property type="project" value="TreeGrafter"/>
</dbReference>
<dbReference type="GO" id="GO:0005829">
    <property type="term" value="C:cytosol"/>
    <property type="evidence" value="ECO:0007669"/>
    <property type="project" value="TreeGrafter"/>
</dbReference>